<evidence type="ECO:0000256" key="4">
    <source>
        <dbReference type="ARBA" id="ARBA00022531"/>
    </source>
</evidence>
<keyword evidence="8 13" id="KW-0157">Chromophore</keyword>
<accession>M1ALX3</accession>
<feature type="binding site" evidence="12">
    <location>
        <position position="7"/>
    </location>
    <ligand>
        <name>chlorophyll a</name>
        <dbReference type="ChEBI" id="CHEBI:58416"/>
        <label>1</label>
    </ligand>
</feature>
<keyword evidence="6 13" id="KW-0812">Transmembrane</keyword>
<keyword evidence="3 13" id="KW-0150">Chloroplast</keyword>
<dbReference type="GO" id="GO:0009523">
    <property type="term" value="C:photosystem II"/>
    <property type="evidence" value="ECO:0007669"/>
    <property type="project" value="UniProtKB-KW"/>
</dbReference>
<evidence type="ECO:0000256" key="8">
    <source>
        <dbReference type="ARBA" id="ARBA00022991"/>
    </source>
</evidence>
<dbReference type="PANTHER" id="PTHR21649">
    <property type="entry name" value="CHLOROPHYLL A/B BINDING PROTEIN"/>
    <property type="match status" value="1"/>
</dbReference>
<evidence type="ECO:0000256" key="9">
    <source>
        <dbReference type="ARBA" id="ARBA00023078"/>
    </source>
</evidence>
<keyword evidence="11 13" id="KW-0604">Photosystem II</keyword>
<dbReference type="EnsemblPlants" id="PGSC0003DMT400025716">
    <property type="protein sequence ID" value="PGSC0003DMT400025716"/>
    <property type="gene ID" value="PGSC0003DMG401009929"/>
</dbReference>
<dbReference type="InterPro" id="IPR001344">
    <property type="entry name" value="Chloro_AB-bd_pln"/>
</dbReference>
<dbReference type="ExpressionAtlas" id="M1ALX3">
    <property type="expression patterns" value="baseline"/>
</dbReference>
<protein>
    <recommendedName>
        <fullName evidence="13">Chlorophyll a-b binding protein, chloroplastic</fullName>
    </recommendedName>
</protein>
<dbReference type="InterPro" id="IPR022796">
    <property type="entry name" value="Chloroa_b-bind"/>
</dbReference>
<evidence type="ECO:0000256" key="10">
    <source>
        <dbReference type="ARBA" id="ARBA00023136"/>
    </source>
</evidence>
<comment type="similarity">
    <text evidence="13">Belongs to the light-harvesting chlorophyll a/b-binding (LHC) protein family.</text>
</comment>
<gene>
    <name evidence="14" type="primary">LOC102590605</name>
</gene>
<dbReference type="GO" id="GO:0016168">
    <property type="term" value="F:chlorophyll binding"/>
    <property type="evidence" value="ECO:0007669"/>
    <property type="project" value="UniProtKB-KW"/>
</dbReference>
<keyword evidence="9 13" id="KW-0793">Thylakoid</keyword>
<proteinExistence type="inferred from homology"/>
<dbReference type="GO" id="GO:0009765">
    <property type="term" value="P:photosynthesis, light harvesting"/>
    <property type="evidence" value="ECO:0007669"/>
    <property type="project" value="InterPro"/>
</dbReference>
<feature type="binding site" evidence="12">
    <location>
        <position position="10"/>
    </location>
    <ligand>
        <name>chlorophyll a</name>
        <dbReference type="ChEBI" id="CHEBI:58416"/>
        <label>1</label>
    </ligand>
</feature>
<evidence type="ECO:0000256" key="12">
    <source>
        <dbReference type="PIRSR" id="PIRSR601344-1"/>
    </source>
</evidence>
<dbReference type="AlphaFoldDB" id="M1ALX3"/>
<keyword evidence="10 13" id="KW-0472">Membrane</keyword>
<dbReference type="GO" id="GO:0009535">
    <property type="term" value="C:chloroplast thylakoid membrane"/>
    <property type="evidence" value="ECO:0007669"/>
    <property type="project" value="UniProtKB-SubCell"/>
</dbReference>
<organism evidence="14 15">
    <name type="scientific">Solanum tuberosum</name>
    <name type="common">Potato</name>
    <dbReference type="NCBI Taxonomy" id="4113"/>
    <lineage>
        <taxon>Eukaryota</taxon>
        <taxon>Viridiplantae</taxon>
        <taxon>Streptophyta</taxon>
        <taxon>Embryophyta</taxon>
        <taxon>Tracheophyta</taxon>
        <taxon>Spermatophyta</taxon>
        <taxon>Magnoliopsida</taxon>
        <taxon>eudicotyledons</taxon>
        <taxon>Gunneridae</taxon>
        <taxon>Pentapetalae</taxon>
        <taxon>asterids</taxon>
        <taxon>lamiids</taxon>
        <taxon>Solanales</taxon>
        <taxon>Solanaceae</taxon>
        <taxon>Solanoideae</taxon>
        <taxon>Solaneae</taxon>
        <taxon>Solanum</taxon>
    </lineage>
</organism>
<keyword evidence="15" id="KW-1185">Reference proteome</keyword>
<evidence type="ECO:0000256" key="13">
    <source>
        <dbReference type="RuleBase" id="RU363080"/>
    </source>
</evidence>
<keyword evidence="7 13" id="KW-1133">Transmembrane helix</keyword>
<reference evidence="14" key="2">
    <citation type="submission" date="2015-06" db="UniProtKB">
        <authorList>
            <consortium name="EnsemblPlants"/>
        </authorList>
    </citation>
    <scope>IDENTIFICATION</scope>
    <source>
        <strain evidence="14">DM1-3 516 R44</strain>
    </source>
</reference>
<feature type="binding site" description="axial binding residue" evidence="12">
    <location>
        <position position="12"/>
    </location>
    <ligand>
        <name>chlorophyll b</name>
        <dbReference type="ChEBI" id="CHEBI:61721"/>
        <label>1</label>
    </ligand>
    <ligandPart>
        <name>Mg</name>
        <dbReference type="ChEBI" id="CHEBI:25107"/>
    </ligandPart>
</feature>
<sequence length="59" mass="6668">MVTHSYEILHGRWAMLAALGALIPELLNLTGLFQFVEPVWWRVGYSKLKVGIFHICAVA</sequence>
<evidence type="ECO:0000256" key="5">
    <source>
        <dbReference type="ARBA" id="ARBA00022640"/>
    </source>
</evidence>
<dbReference type="GO" id="GO:0009522">
    <property type="term" value="C:photosystem I"/>
    <property type="evidence" value="ECO:0007669"/>
    <property type="project" value="UniProtKB-KW"/>
</dbReference>
<keyword evidence="4 13" id="KW-0602">Photosynthesis</keyword>
<evidence type="ECO:0000256" key="2">
    <source>
        <dbReference type="ARBA" id="ARBA00022494"/>
    </source>
</evidence>
<keyword evidence="13" id="KW-0603">Photosystem I</keyword>
<evidence type="ECO:0000256" key="1">
    <source>
        <dbReference type="ARBA" id="ARBA00004454"/>
    </source>
</evidence>
<dbReference type="Pfam" id="PF00504">
    <property type="entry name" value="Chloroa_b-bind"/>
    <property type="match status" value="1"/>
</dbReference>
<evidence type="ECO:0000256" key="3">
    <source>
        <dbReference type="ARBA" id="ARBA00022528"/>
    </source>
</evidence>
<evidence type="ECO:0000256" key="7">
    <source>
        <dbReference type="ARBA" id="ARBA00022989"/>
    </source>
</evidence>
<evidence type="ECO:0000313" key="15">
    <source>
        <dbReference type="Proteomes" id="UP000011115"/>
    </source>
</evidence>
<evidence type="ECO:0000256" key="6">
    <source>
        <dbReference type="ARBA" id="ARBA00022692"/>
    </source>
</evidence>
<feature type="transmembrane region" description="Helical" evidence="13">
    <location>
        <begin position="12"/>
        <end position="36"/>
    </location>
</feature>
<dbReference type="Proteomes" id="UP000011115">
    <property type="component" value="Unassembled WGS sequence"/>
</dbReference>
<dbReference type="Gramene" id="PGSC0003DMT400025716">
    <property type="protein sequence ID" value="PGSC0003DMT400025716"/>
    <property type="gene ID" value="PGSC0003DMG401009929"/>
</dbReference>
<dbReference type="SUPFAM" id="SSF103511">
    <property type="entry name" value="Chlorophyll a-b binding protein"/>
    <property type="match status" value="1"/>
</dbReference>
<evidence type="ECO:0000313" key="14">
    <source>
        <dbReference type="EnsemblPlants" id="PGSC0003DMT400025716"/>
    </source>
</evidence>
<keyword evidence="5 13" id="KW-0934">Plastid</keyword>
<dbReference type="HOGENOM" id="CLU_2965507_0_0_1"/>
<comment type="function">
    <text evidence="13">The light-harvesting complex (LHC) functions as a light receptor, it captures and delivers excitation energy to photosystems with which it is closely associated.</text>
</comment>
<reference evidence="15" key="1">
    <citation type="journal article" date="2011" name="Nature">
        <title>Genome sequence and analysis of the tuber crop potato.</title>
        <authorList>
            <consortium name="The Potato Genome Sequencing Consortium"/>
        </authorList>
    </citation>
    <scope>NUCLEOTIDE SEQUENCE [LARGE SCALE GENOMIC DNA]</scope>
    <source>
        <strain evidence="15">cv. DM1-3 516 R44</strain>
    </source>
</reference>
<evidence type="ECO:0000256" key="11">
    <source>
        <dbReference type="ARBA" id="ARBA00023276"/>
    </source>
</evidence>
<dbReference type="OrthoDB" id="423598at2759"/>
<name>M1ALX3_SOLTU</name>
<comment type="subcellular location">
    <subcellularLocation>
        <location evidence="1">Plastid</location>
        <location evidence="1">Chloroplast thylakoid membrane</location>
        <topology evidence="1">Multi-pass membrane protein</topology>
    </subcellularLocation>
</comment>
<keyword evidence="2 12" id="KW-0148">Chlorophyll</keyword>
<dbReference type="Gene3D" id="1.10.3460.10">
    <property type="entry name" value="Chlorophyll a/b binding protein domain"/>
    <property type="match status" value="1"/>
</dbReference>